<protein>
    <submittedName>
        <fullName evidence="3">Acyl-CoA ligase (AMP-forming) (Exosortase A-associated)</fullName>
    </submittedName>
</protein>
<evidence type="ECO:0000259" key="1">
    <source>
        <dbReference type="Pfam" id="PF00501"/>
    </source>
</evidence>
<dbReference type="PANTHER" id="PTHR43767">
    <property type="entry name" value="LONG-CHAIN-FATTY-ACID--COA LIGASE"/>
    <property type="match status" value="1"/>
</dbReference>
<dbReference type="InterPro" id="IPR045851">
    <property type="entry name" value="AMP-bd_C_sf"/>
</dbReference>
<dbReference type="InterPro" id="IPR017529">
    <property type="entry name" value="AcylCoA_ligase_PEP_1"/>
</dbReference>
<dbReference type="InterPro" id="IPR050237">
    <property type="entry name" value="ATP-dep_AMP-bd_enzyme"/>
</dbReference>
<proteinExistence type="predicted"/>
<dbReference type="PROSITE" id="PS00455">
    <property type="entry name" value="AMP_BINDING"/>
    <property type="match status" value="1"/>
</dbReference>
<dbReference type="EMBL" id="JACICE010000002">
    <property type="protein sequence ID" value="MBB3775914.1"/>
    <property type="molecule type" value="Genomic_DNA"/>
</dbReference>
<evidence type="ECO:0000313" key="3">
    <source>
        <dbReference type="EMBL" id="MBB3775914.1"/>
    </source>
</evidence>
<dbReference type="InterPro" id="IPR025110">
    <property type="entry name" value="AMP-bd_C"/>
</dbReference>
<dbReference type="Gene3D" id="3.40.50.12780">
    <property type="entry name" value="N-terminal domain of ligase-like"/>
    <property type="match status" value="1"/>
</dbReference>
<dbReference type="Pfam" id="PF00501">
    <property type="entry name" value="AMP-binding"/>
    <property type="match status" value="1"/>
</dbReference>
<dbReference type="InterPro" id="IPR020845">
    <property type="entry name" value="AMP-binding_CS"/>
</dbReference>
<name>A0ABR6HZ79_9SPHN</name>
<dbReference type="SUPFAM" id="SSF56801">
    <property type="entry name" value="Acetyl-CoA synthetase-like"/>
    <property type="match status" value="1"/>
</dbReference>
<comment type="caution">
    <text evidence="3">The sequence shown here is derived from an EMBL/GenBank/DDBJ whole genome shotgun (WGS) entry which is preliminary data.</text>
</comment>
<dbReference type="InterPro" id="IPR000873">
    <property type="entry name" value="AMP-dep_synth/lig_dom"/>
</dbReference>
<evidence type="ECO:0000313" key="4">
    <source>
        <dbReference type="Proteomes" id="UP000548685"/>
    </source>
</evidence>
<sequence length="519" mass="55219">MLLTMPHQPDPALRPLDHLAELAGAAGRGDRPALVLREGTLNHNQLRQRVARLAGWLAEMVPDKGARVASWAAKGEVTCLLPLAAARAGLVHVPINPLLKRAQAAHILADSGAMLLIGTGSRLASLEPGDLPAGCAALGEAEALAAAEAAGREMGPSAADPAELAAILYTSGSTGRPKGVMLSHANMWLGAVSVAHYLGLAEDDVTLAVLPLSFDYGQNQLLSTWYAGGCVVPLDFLFPKDVAKACAKHGVTTLAAVPPLWVQLTEIDWPEEARAPLRRLTNSGGALTVDLVRSLRGLFPEARLFPMYGLTEAFRSTYLDPALVDSHPTSMGKSIPFAEVLVINDAGDIAADDEEGELVHCGPLVAQGYWQDPERTAERFKPAPAASAYGGMAVWSGDRVRRAAESLLYFAGRRDAMIKSAGNRISPQEIEEAALASGLAAEAVALGVAHPRLGQAVHLVVRGAADEAARAELPKRLQRDLPNFMQPQHIHWRETMPLNPNGKIDRTALQAELNQEFAQ</sequence>
<accession>A0ABR6HZ79</accession>
<dbReference type="Gene3D" id="3.30.300.30">
    <property type="match status" value="1"/>
</dbReference>
<feature type="domain" description="AMP-binding enzyme C-terminal" evidence="2">
    <location>
        <begin position="429"/>
        <end position="503"/>
    </location>
</feature>
<reference evidence="3 4" key="1">
    <citation type="submission" date="2020-08" db="EMBL/GenBank/DDBJ databases">
        <title>Genomic Encyclopedia of Type Strains, Phase IV (KMG-IV): sequencing the most valuable type-strain genomes for metagenomic binning, comparative biology and taxonomic classification.</title>
        <authorList>
            <person name="Goeker M."/>
        </authorList>
    </citation>
    <scope>NUCLEOTIDE SEQUENCE [LARGE SCALE GENOMIC DNA]</scope>
    <source>
        <strain evidence="3 4">DSM 8510</strain>
    </source>
</reference>
<organism evidence="3 4">
    <name type="scientific">Erythrobacter ramosus</name>
    <dbReference type="NCBI Taxonomy" id="35811"/>
    <lineage>
        <taxon>Bacteria</taxon>
        <taxon>Pseudomonadati</taxon>
        <taxon>Pseudomonadota</taxon>
        <taxon>Alphaproteobacteria</taxon>
        <taxon>Sphingomonadales</taxon>
        <taxon>Erythrobacteraceae</taxon>
        <taxon>Erythrobacter/Porphyrobacter group</taxon>
        <taxon>Erythrobacter</taxon>
    </lineage>
</organism>
<gene>
    <name evidence="3" type="ORF">FHS52_001883</name>
</gene>
<dbReference type="Proteomes" id="UP000548685">
    <property type="component" value="Unassembled WGS sequence"/>
</dbReference>
<dbReference type="InterPro" id="IPR042099">
    <property type="entry name" value="ANL_N_sf"/>
</dbReference>
<keyword evidence="3" id="KW-0436">Ligase</keyword>
<keyword evidence="4" id="KW-1185">Reference proteome</keyword>
<dbReference type="NCBIfam" id="TIGR03098">
    <property type="entry name" value="ligase_PEP_1"/>
    <property type="match status" value="1"/>
</dbReference>
<dbReference type="Pfam" id="PF13193">
    <property type="entry name" value="AMP-binding_C"/>
    <property type="match status" value="1"/>
</dbReference>
<dbReference type="PANTHER" id="PTHR43767:SF10">
    <property type="entry name" value="SURFACTIN SYNTHASE SUBUNIT 1"/>
    <property type="match status" value="1"/>
</dbReference>
<feature type="domain" description="AMP-dependent synthetase/ligase" evidence="1">
    <location>
        <begin position="25"/>
        <end position="370"/>
    </location>
</feature>
<dbReference type="GO" id="GO:0016874">
    <property type="term" value="F:ligase activity"/>
    <property type="evidence" value="ECO:0007669"/>
    <property type="project" value="UniProtKB-KW"/>
</dbReference>
<evidence type="ECO:0000259" key="2">
    <source>
        <dbReference type="Pfam" id="PF13193"/>
    </source>
</evidence>